<evidence type="ECO:0000256" key="4">
    <source>
        <dbReference type="SAM" id="MobiDB-lite"/>
    </source>
</evidence>
<dbReference type="InterPro" id="IPR027417">
    <property type="entry name" value="P-loop_NTPase"/>
</dbReference>
<keyword evidence="7" id="KW-1185">Reference proteome</keyword>
<name>A0A7Y0L7J2_9FIRM</name>
<reference evidence="6 7" key="1">
    <citation type="submission" date="2020-04" db="EMBL/GenBank/DDBJ databases">
        <authorList>
            <person name="Zhang R."/>
            <person name="Schippers A."/>
        </authorList>
    </citation>
    <scope>NUCLEOTIDE SEQUENCE [LARGE SCALE GENOMIC DNA]</scope>
    <source>
        <strain evidence="6 7">DSM 109850</strain>
    </source>
</reference>
<keyword evidence="3 6" id="KW-0067">ATP-binding</keyword>
<feature type="region of interest" description="Disordered" evidence="4">
    <location>
        <begin position="192"/>
        <end position="219"/>
    </location>
</feature>
<dbReference type="RefSeq" id="WP_169102969.1">
    <property type="nucleotide sequence ID" value="NZ_JABBVZ010000146.1"/>
</dbReference>
<dbReference type="InterPro" id="IPR003593">
    <property type="entry name" value="AAA+_ATPase"/>
</dbReference>
<dbReference type="GO" id="GO:0005524">
    <property type="term" value="F:ATP binding"/>
    <property type="evidence" value="ECO:0007669"/>
    <property type="project" value="UniProtKB-KW"/>
</dbReference>
<dbReference type="EMBL" id="JABBVZ010000146">
    <property type="protein sequence ID" value="NMP24762.1"/>
    <property type="molecule type" value="Genomic_DNA"/>
</dbReference>
<organism evidence="6 7">
    <name type="scientific">Sulfobacillus harzensis</name>
    <dbReference type="NCBI Taxonomy" id="2729629"/>
    <lineage>
        <taxon>Bacteria</taxon>
        <taxon>Bacillati</taxon>
        <taxon>Bacillota</taxon>
        <taxon>Clostridia</taxon>
        <taxon>Eubacteriales</taxon>
        <taxon>Clostridiales Family XVII. Incertae Sedis</taxon>
        <taxon>Sulfobacillus</taxon>
    </lineage>
</organism>
<dbReference type="Proteomes" id="UP000533476">
    <property type="component" value="Unassembled WGS sequence"/>
</dbReference>
<dbReference type="InterPro" id="IPR050611">
    <property type="entry name" value="ABCF"/>
</dbReference>
<sequence length="461" mass="52055">MPLRLSHISFSYPNHESLFQDVSAHVQPGHRVALIGPNGAGKSTLLRIIAGQIAPTEGQITNTLAPTGFYLDPTFQAASWGQSAWRDLSYLMVQKPALLVLDEPTRHLDARHRMMLADWLGGLKGAVIVVSHDLAFLDQVATHTWHLDKGHIQMAPLSPGAYLHQRQEDEAAYRRRYQDQQDTLRKLAQDIQHTKEQARHTERTSHDSTQRRYAKKVAKKAKAREKRLEQWQSSENFLQAPRDPHRLRFLWDHVERAAGTLIRLEDVELGWDEPLLSHLFLEVMPQDRIAVVGDNGSGKSSLFDVMRGAFRGWTKGYLRVPDSQKVGFVRQVFACDPSETVWSYFSRQSRLSQGYGRAWLQAYGFSTDQLTSHAADLSHGEKVKLEVAALSAAGVPLLMLDEPEHHLDWPSLETTAQGLQDYPGALLVISHQADFLNRLGMTKRWTVFSGRVAEDAWGQGL</sequence>
<evidence type="ECO:0000313" key="6">
    <source>
        <dbReference type="EMBL" id="NMP24762.1"/>
    </source>
</evidence>
<dbReference type="PANTHER" id="PTHR19211">
    <property type="entry name" value="ATP-BINDING TRANSPORT PROTEIN-RELATED"/>
    <property type="match status" value="1"/>
</dbReference>
<keyword evidence="1" id="KW-0677">Repeat</keyword>
<dbReference type="PANTHER" id="PTHR19211:SF14">
    <property type="entry name" value="ATP-BINDING CASSETTE SUB-FAMILY F MEMBER 1"/>
    <property type="match status" value="1"/>
</dbReference>
<dbReference type="CDD" id="cd03221">
    <property type="entry name" value="ABCF_EF-3"/>
    <property type="match status" value="1"/>
</dbReference>
<dbReference type="Pfam" id="PF00005">
    <property type="entry name" value="ABC_tran"/>
    <property type="match status" value="2"/>
</dbReference>
<dbReference type="GO" id="GO:0016887">
    <property type="term" value="F:ATP hydrolysis activity"/>
    <property type="evidence" value="ECO:0007669"/>
    <property type="project" value="InterPro"/>
</dbReference>
<evidence type="ECO:0000256" key="3">
    <source>
        <dbReference type="ARBA" id="ARBA00022840"/>
    </source>
</evidence>
<dbReference type="InterPro" id="IPR003439">
    <property type="entry name" value="ABC_transporter-like_ATP-bd"/>
</dbReference>
<evidence type="ECO:0000256" key="1">
    <source>
        <dbReference type="ARBA" id="ARBA00022737"/>
    </source>
</evidence>
<dbReference type="PROSITE" id="PS50893">
    <property type="entry name" value="ABC_TRANSPORTER_2"/>
    <property type="match status" value="1"/>
</dbReference>
<evidence type="ECO:0000259" key="5">
    <source>
        <dbReference type="PROSITE" id="PS50893"/>
    </source>
</evidence>
<evidence type="ECO:0000313" key="7">
    <source>
        <dbReference type="Proteomes" id="UP000533476"/>
    </source>
</evidence>
<dbReference type="SMART" id="SM00382">
    <property type="entry name" value="AAA"/>
    <property type="match status" value="2"/>
</dbReference>
<evidence type="ECO:0000256" key="2">
    <source>
        <dbReference type="ARBA" id="ARBA00022741"/>
    </source>
</evidence>
<dbReference type="SUPFAM" id="SSF52540">
    <property type="entry name" value="P-loop containing nucleoside triphosphate hydrolases"/>
    <property type="match status" value="2"/>
</dbReference>
<gene>
    <name evidence="6" type="ORF">HIJ39_20855</name>
</gene>
<dbReference type="AlphaFoldDB" id="A0A7Y0L7J2"/>
<keyword evidence="2" id="KW-0547">Nucleotide-binding</keyword>
<comment type="caution">
    <text evidence="6">The sequence shown here is derived from an EMBL/GenBank/DDBJ whole genome shotgun (WGS) entry which is preliminary data.</text>
</comment>
<feature type="domain" description="ABC transporter" evidence="5">
    <location>
        <begin position="3"/>
        <end position="174"/>
    </location>
</feature>
<protein>
    <submittedName>
        <fullName evidence="6">ABC-F family ATP-binding cassette domain-containing protein</fullName>
    </submittedName>
</protein>
<dbReference type="Gene3D" id="3.40.50.300">
    <property type="entry name" value="P-loop containing nucleotide triphosphate hydrolases"/>
    <property type="match status" value="3"/>
</dbReference>
<accession>A0A7Y0L7J2</accession>
<feature type="compositionally biased region" description="Basic and acidic residues" evidence="4">
    <location>
        <begin position="192"/>
        <end position="210"/>
    </location>
</feature>
<proteinExistence type="predicted"/>